<dbReference type="GO" id="GO:0016746">
    <property type="term" value="F:acyltransferase activity"/>
    <property type="evidence" value="ECO:0007669"/>
    <property type="project" value="UniProtKB-KW"/>
</dbReference>
<dbReference type="EMBL" id="CADCTS010000031">
    <property type="protein sequence ID" value="CAA9286978.1"/>
    <property type="molecule type" value="Genomic_DNA"/>
</dbReference>
<feature type="non-terminal residue" evidence="2">
    <location>
        <position position="221"/>
    </location>
</feature>
<feature type="region of interest" description="Disordered" evidence="1">
    <location>
        <begin position="1"/>
        <end position="221"/>
    </location>
</feature>
<dbReference type="EC" id="2.3.1.182" evidence="2"/>
<feature type="compositionally biased region" description="Low complexity" evidence="1">
    <location>
        <begin position="62"/>
        <end position="84"/>
    </location>
</feature>
<feature type="compositionally biased region" description="Basic residues" evidence="1">
    <location>
        <begin position="89"/>
        <end position="101"/>
    </location>
</feature>
<gene>
    <name evidence="2" type="ORF">AVDCRST_MAG48-201</name>
</gene>
<name>A0A6J4JTM6_9ACTN</name>
<keyword evidence="2" id="KW-0808">Transferase</keyword>
<feature type="compositionally biased region" description="Basic and acidic residues" evidence="1">
    <location>
        <begin position="1"/>
        <end position="24"/>
    </location>
</feature>
<accession>A0A6J4JTM6</accession>
<feature type="compositionally biased region" description="Low complexity" evidence="1">
    <location>
        <begin position="205"/>
        <end position="221"/>
    </location>
</feature>
<evidence type="ECO:0000256" key="1">
    <source>
        <dbReference type="SAM" id="MobiDB-lite"/>
    </source>
</evidence>
<keyword evidence="2" id="KW-0012">Acyltransferase</keyword>
<proteinExistence type="predicted"/>
<reference evidence="2" key="1">
    <citation type="submission" date="2020-02" db="EMBL/GenBank/DDBJ databases">
        <authorList>
            <person name="Meier V. D."/>
        </authorList>
    </citation>
    <scope>NUCLEOTIDE SEQUENCE</scope>
    <source>
        <strain evidence="2">AVDCRST_MAG48</strain>
    </source>
</reference>
<sequence length="221" mass="24593">RRRQRHADARLRHGRPGEHPDEGGGARVRPLRPGAGGPDHPAGQGRRGVGVHLRGRRRELRAAAAPRARPAARVLRRALLARLHPGPPRARRRGRDRHRVHRPADRQGPEPARGGGGQRPGQRARPRRPQRPAAGLPRRRPVRADRLPRADPRPGPRHRRHGPGAHPDHRRTTGLDHRGRRPEHHRGVLGGPQRRLPVRADPRGQPRAGRRAPGAGPRRGL</sequence>
<feature type="non-terminal residue" evidence="2">
    <location>
        <position position="1"/>
    </location>
</feature>
<protein>
    <submittedName>
        <fullName evidence="2">(R)-citramalate synthase</fullName>
        <ecNumber evidence="2">2.3.1.182</ecNumber>
    </submittedName>
</protein>
<feature type="compositionally biased region" description="Basic and acidic residues" evidence="1">
    <location>
        <begin position="142"/>
        <end position="154"/>
    </location>
</feature>
<organism evidence="2">
    <name type="scientific">uncultured Friedmanniella sp</name>
    <dbReference type="NCBI Taxonomy" id="335381"/>
    <lineage>
        <taxon>Bacteria</taxon>
        <taxon>Bacillati</taxon>
        <taxon>Actinomycetota</taxon>
        <taxon>Actinomycetes</taxon>
        <taxon>Propionibacteriales</taxon>
        <taxon>Nocardioidaceae</taxon>
        <taxon>Friedmanniella</taxon>
        <taxon>environmental samples</taxon>
    </lineage>
</organism>
<evidence type="ECO:0000313" key="2">
    <source>
        <dbReference type="EMBL" id="CAA9286978.1"/>
    </source>
</evidence>
<dbReference type="AlphaFoldDB" id="A0A6J4JTM6"/>
<feature type="compositionally biased region" description="Basic and acidic residues" evidence="1">
    <location>
        <begin position="166"/>
        <end position="177"/>
    </location>
</feature>